<gene>
    <name evidence="2" type="ORF">FNW02_02785</name>
</gene>
<dbReference type="AlphaFoldDB" id="A0AA40ST92"/>
<organism evidence="2 3">
    <name type="scientific">Komarekiella delphini-convector SJRDD-AB1</name>
    <dbReference type="NCBI Taxonomy" id="2593771"/>
    <lineage>
        <taxon>Bacteria</taxon>
        <taxon>Bacillati</taxon>
        <taxon>Cyanobacteriota</taxon>
        <taxon>Cyanophyceae</taxon>
        <taxon>Nostocales</taxon>
        <taxon>Nostocaceae</taxon>
        <taxon>Komarekiella</taxon>
        <taxon>Komarekiella delphini-convector</taxon>
    </lineage>
</organism>
<evidence type="ECO:0000313" key="3">
    <source>
        <dbReference type="Proteomes" id="UP001165986"/>
    </source>
</evidence>
<dbReference type="Pfam" id="PF21828">
    <property type="entry name" value="DUF6888"/>
    <property type="match status" value="1"/>
</dbReference>
<feature type="domain" description="DUF6888" evidence="1">
    <location>
        <begin position="18"/>
        <end position="71"/>
    </location>
</feature>
<protein>
    <recommendedName>
        <fullName evidence="1">DUF6888 domain-containing protein</fullName>
    </recommendedName>
</protein>
<keyword evidence="3" id="KW-1185">Reference proteome</keyword>
<evidence type="ECO:0000259" key="1">
    <source>
        <dbReference type="Pfam" id="PF21828"/>
    </source>
</evidence>
<dbReference type="Proteomes" id="UP001165986">
    <property type="component" value="Unassembled WGS sequence"/>
</dbReference>
<dbReference type="EMBL" id="VJXY01000002">
    <property type="protein sequence ID" value="MBD6614811.1"/>
    <property type="molecule type" value="Genomic_DNA"/>
</dbReference>
<accession>A0AA40ST92</accession>
<dbReference type="InterPro" id="IPR054181">
    <property type="entry name" value="DUF6888"/>
</dbReference>
<sequence>MERRTSVAGENIKGGEMEPTSAQLKALYQRCVRASNLLQPINLVRLDSRTNRIVMLIGETIQIEILENGEVIIE</sequence>
<reference evidence="2" key="1">
    <citation type="submission" date="2019-07" db="EMBL/GenBank/DDBJ databases">
        <title>Toxilogical consequences of a new and cryptic species of cyanobacteria (Komarekiella delphini-convector) recovered from the epidermis of a bottlenose dolphin and 1500 ft. in the air.</title>
        <authorList>
            <person name="Brown A.O."/>
            <person name="Dvorak P."/>
            <person name="Villanueva C.D."/>
            <person name="Foss A.J."/>
            <person name="Garvey A.D."/>
            <person name="Gibson Q.A."/>
            <person name="Johansen J.R."/>
            <person name="Casamatta D.A."/>
        </authorList>
    </citation>
    <scope>NUCLEOTIDE SEQUENCE</scope>
    <source>
        <strain evidence="2">SJRDD-AB1</strain>
    </source>
</reference>
<evidence type="ECO:0000313" key="2">
    <source>
        <dbReference type="EMBL" id="MBD6614811.1"/>
    </source>
</evidence>
<proteinExistence type="predicted"/>
<comment type="caution">
    <text evidence="2">The sequence shown here is derived from an EMBL/GenBank/DDBJ whole genome shotgun (WGS) entry which is preliminary data.</text>
</comment>
<name>A0AA40ST92_9NOST</name>